<dbReference type="Proteomes" id="UP000499080">
    <property type="component" value="Unassembled WGS sequence"/>
</dbReference>
<protein>
    <submittedName>
        <fullName evidence="1">Uncharacterized protein</fullName>
    </submittedName>
</protein>
<accession>A0A4Y2CXJ3</accession>
<evidence type="ECO:0000313" key="2">
    <source>
        <dbReference type="Proteomes" id="UP000499080"/>
    </source>
</evidence>
<name>A0A4Y2CXJ3_ARAVE</name>
<dbReference type="AlphaFoldDB" id="A0A4Y2CXJ3"/>
<gene>
    <name evidence="1" type="ORF">AVEN_5287_1</name>
</gene>
<evidence type="ECO:0000313" key="1">
    <source>
        <dbReference type="EMBL" id="GBM09103.1"/>
    </source>
</evidence>
<keyword evidence="2" id="KW-1185">Reference proteome</keyword>
<comment type="caution">
    <text evidence="1">The sequence shown here is derived from an EMBL/GenBank/DDBJ whole genome shotgun (WGS) entry which is preliminary data.</text>
</comment>
<organism evidence="1 2">
    <name type="scientific">Araneus ventricosus</name>
    <name type="common">Orbweaver spider</name>
    <name type="synonym">Epeira ventricosa</name>
    <dbReference type="NCBI Taxonomy" id="182803"/>
    <lineage>
        <taxon>Eukaryota</taxon>
        <taxon>Metazoa</taxon>
        <taxon>Ecdysozoa</taxon>
        <taxon>Arthropoda</taxon>
        <taxon>Chelicerata</taxon>
        <taxon>Arachnida</taxon>
        <taxon>Araneae</taxon>
        <taxon>Araneomorphae</taxon>
        <taxon>Entelegynae</taxon>
        <taxon>Araneoidea</taxon>
        <taxon>Araneidae</taxon>
        <taxon>Araneus</taxon>
    </lineage>
</organism>
<dbReference type="EMBL" id="BGPR01000265">
    <property type="protein sequence ID" value="GBM09103.1"/>
    <property type="molecule type" value="Genomic_DNA"/>
</dbReference>
<sequence length="87" mass="9635">MPWPPVILYATGGTAKAAVVFREVCCRLRCMSGEVAVFDLAAVYRFYKQKPTRTSEERVMDSSKKAQHAVIKFLCAEGVCETDVSGE</sequence>
<proteinExistence type="predicted"/>
<reference evidence="1 2" key="1">
    <citation type="journal article" date="2019" name="Sci. Rep.">
        <title>Orb-weaving spider Araneus ventricosus genome elucidates the spidroin gene catalogue.</title>
        <authorList>
            <person name="Kono N."/>
            <person name="Nakamura H."/>
            <person name="Ohtoshi R."/>
            <person name="Moran D.A.P."/>
            <person name="Shinohara A."/>
            <person name="Yoshida Y."/>
            <person name="Fujiwara M."/>
            <person name="Mori M."/>
            <person name="Tomita M."/>
            <person name="Arakawa K."/>
        </authorList>
    </citation>
    <scope>NUCLEOTIDE SEQUENCE [LARGE SCALE GENOMIC DNA]</scope>
</reference>
<dbReference type="OrthoDB" id="6472447at2759"/>